<comment type="caution">
    <text evidence="1">The sequence shown here is derived from an EMBL/GenBank/DDBJ whole genome shotgun (WGS) entry which is preliminary data.</text>
</comment>
<gene>
    <name evidence="1" type="ORF">NA66_1001851</name>
</gene>
<dbReference type="EMBL" id="QJJY01000001">
    <property type="protein sequence ID" value="PXX41241.1"/>
    <property type="molecule type" value="Genomic_DNA"/>
</dbReference>
<dbReference type="Proteomes" id="UP000247755">
    <property type="component" value="Unassembled WGS sequence"/>
</dbReference>
<dbReference type="InterPro" id="IPR013762">
    <property type="entry name" value="Integrase-like_cat_sf"/>
</dbReference>
<accession>A0A318J3K4</accession>
<protein>
    <recommendedName>
        <fullName evidence="3">Integrase</fullName>
    </recommendedName>
</protein>
<dbReference type="GO" id="GO:0006310">
    <property type="term" value="P:DNA recombination"/>
    <property type="evidence" value="ECO:0007669"/>
    <property type="project" value="InterPro"/>
</dbReference>
<organism evidence="1 2">
    <name type="scientific">Burkholderia pyrrocinia</name>
    <name type="common">Pseudomonas pyrrocinia</name>
    <dbReference type="NCBI Taxonomy" id="60550"/>
    <lineage>
        <taxon>Bacteria</taxon>
        <taxon>Pseudomonadati</taxon>
        <taxon>Pseudomonadota</taxon>
        <taxon>Betaproteobacteria</taxon>
        <taxon>Burkholderiales</taxon>
        <taxon>Burkholderiaceae</taxon>
        <taxon>Burkholderia</taxon>
        <taxon>Burkholderia cepacia complex</taxon>
    </lineage>
</organism>
<dbReference type="AlphaFoldDB" id="A0A318J3K4"/>
<dbReference type="GO" id="GO:0015074">
    <property type="term" value="P:DNA integration"/>
    <property type="evidence" value="ECO:0007669"/>
    <property type="project" value="InterPro"/>
</dbReference>
<dbReference type="Gene3D" id="1.10.443.10">
    <property type="entry name" value="Intergrase catalytic core"/>
    <property type="match status" value="1"/>
</dbReference>
<sequence>MVLSLLHELHAFSSDIGFELLGQQALARLAAALPSHNTQQTPYIPPRIWKYQLSRLRECLDDFLENKTSVESLFEYCLNAYVHNYGSLEEATRIRKNPTYLPFIAKYKGQCRNGRFHPGTFEAAADRFGVATLLNKWVGISSARALAPLTVDLLSRYFTLVSWAGIGYLLNFTLMRSDEAMTLQDDCLKFDEDPRFGRIYLIEGGTSKTFKDDTARWVTSESSCIAVEALTAVTALRRQCKPTTGHRLIQHPTEPWASGILQHDERNRLHPLPYAKLIERFPLLFDLEQLRITPHDLELARLATPTLDASFQVGAIWPLGWHQLRRTGAVNMQASGLVSDSSLQFQLKHLSRVMSLYYGQNHAQVRLEESARAFYVQTMYETLGRELQTLASERFVSPHGSKRKEELVRVISLSDLKQSVQLAKRGGVACREIVLGACMNREPCTYGGIESVAHCGGGDSDKPCPEVLYDRSKASQVEHLDRLLTERLSHAPTESPLHEALSAQKRSVLNYFSTIKTTPRHYEG</sequence>
<evidence type="ECO:0000313" key="2">
    <source>
        <dbReference type="Proteomes" id="UP000247755"/>
    </source>
</evidence>
<dbReference type="GO" id="GO:0003677">
    <property type="term" value="F:DNA binding"/>
    <property type="evidence" value="ECO:0007669"/>
    <property type="project" value="InterPro"/>
</dbReference>
<reference evidence="1 2" key="1">
    <citation type="submission" date="2018-05" db="EMBL/GenBank/DDBJ databases">
        <title>Comparative genomics of bacterial root endophytes of switchgrass collected from native prairies over two seasons.</title>
        <authorList>
            <person name="Tang Y."/>
        </authorList>
    </citation>
    <scope>NUCLEOTIDE SEQUENCE [LARGE SCALE GENOMIC DNA]</scope>
    <source>
        <strain evidence="1 2">NFIX32</strain>
    </source>
</reference>
<evidence type="ECO:0008006" key="3">
    <source>
        <dbReference type="Google" id="ProtNLM"/>
    </source>
</evidence>
<evidence type="ECO:0000313" key="1">
    <source>
        <dbReference type="EMBL" id="PXX41241.1"/>
    </source>
</evidence>
<name>A0A318J3K4_BURPY</name>
<proteinExistence type="predicted"/>